<dbReference type="KEGG" id="plue:EWM63_05370"/>
<dbReference type="GO" id="GO:0050126">
    <property type="term" value="F:N-carbamoylputrescine amidase activity"/>
    <property type="evidence" value="ECO:0007669"/>
    <property type="project" value="TreeGrafter"/>
</dbReference>
<dbReference type="InterPro" id="IPR036526">
    <property type="entry name" value="C-N_Hydrolase_sf"/>
</dbReference>
<dbReference type="GO" id="GO:0033388">
    <property type="term" value="P:putrescine biosynthetic process from arginine"/>
    <property type="evidence" value="ECO:0007669"/>
    <property type="project" value="TreeGrafter"/>
</dbReference>
<keyword evidence="1 3" id="KW-0378">Hydrolase</keyword>
<proteinExistence type="predicted"/>
<evidence type="ECO:0000256" key="1">
    <source>
        <dbReference type="ARBA" id="ARBA00022801"/>
    </source>
</evidence>
<keyword evidence="4" id="KW-1185">Reference proteome</keyword>
<protein>
    <submittedName>
        <fullName evidence="3">Carbon-nitrogen hydrolase family protein</fullName>
    </submittedName>
</protein>
<dbReference type="PANTHER" id="PTHR43674:SF2">
    <property type="entry name" value="BETA-UREIDOPROPIONASE"/>
    <property type="match status" value="1"/>
</dbReference>
<evidence type="ECO:0000259" key="2">
    <source>
        <dbReference type="PROSITE" id="PS50263"/>
    </source>
</evidence>
<dbReference type="AlphaFoldDB" id="A0A4P6KWD2"/>
<dbReference type="SUPFAM" id="SSF56317">
    <property type="entry name" value="Carbon-nitrogen hydrolase"/>
    <property type="match status" value="1"/>
</dbReference>
<dbReference type="RefSeq" id="WP_130185613.1">
    <property type="nucleotide sequence ID" value="NZ_CP035913.1"/>
</dbReference>
<gene>
    <name evidence="3" type="ORF">EWM63_05370</name>
</gene>
<dbReference type="Proteomes" id="UP000290637">
    <property type="component" value="Chromosome"/>
</dbReference>
<name>A0A4P6KWD2_9BURK</name>
<organism evidence="3 4">
    <name type="scientific">Pseudoduganella lutea</name>
    <dbReference type="NCBI Taxonomy" id="321985"/>
    <lineage>
        <taxon>Bacteria</taxon>
        <taxon>Pseudomonadati</taxon>
        <taxon>Pseudomonadota</taxon>
        <taxon>Betaproteobacteria</taxon>
        <taxon>Burkholderiales</taxon>
        <taxon>Oxalobacteraceae</taxon>
        <taxon>Telluria group</taxon>
        <taxon>Pseudoduganella</taxon>
    </lineage>
</organism>
<evidence type="ECO:0000313" key="3">
    <source>
        <dbReference type="EMBL" id="QBE62478.1"/>
    </source>
</evidence>
<dbReference type="InterPro" id="IPR003010">
    <property type="entry name" value="C-N_Hydrolase"/>
</dbReference>
<evidence type="ECO:0000313" key="4">
    <source>
        <dbReference type="Proteomes" id="UP000290637"/>
    </source>
</evidence>
<dbReference type="Pfam" id="PF00795">
    <property type="entry name" value="CN_hydrolase"/>
    <property type="match status" value="1"/>
</dbReference>
<reference evidence="3 4" key="1">
    <citation type="submission" date="2019-02" db="EMBL/GenBank/DDBJ databases">
        <title>Draft Genome Sequences of Six Type Strains of the Genus Massilia.</title>
        <authorList>
            <person name="Miess H."/>
            <person name="Frediansyhah A."/>
            <person name="Gross H."/>
        </authorList>
    </citation>
    <scope>NUCLEOTIDE SEQUENCE [LARGE SCALE GENOMIC DNA]</scope>
    <source>
        <strain evidence="3 4">DSM 17473</strain>
    </source>
</reference>
<dbReference type="PROSITE" id="PS50263">
    <property type="entry name" value="CN_HYDROLASE"/>
    <property type="match status" value="1"/>
</dbReference>
<dbReference type="Gene3D" id="3.60.110.10">
    <property type="entry name" value="Carbon-nitrogen hydrolase"/>
    <property type="match status" value="1"/>
</dbReference>
<accession>A0A4P6KWD2</accession>
<dbReference type="OrthoDB" id="9803803at2"/>
<dbReference type="CDD" id="cd07197">
    <property type="entry name" value="nitrilase"/>
    <property type="match status" value="1"/>
</dbReference>
<dbReference type="InterPro" id="IPR050345">
    <property type="entry name" value="Aliph_Amidase/BUP"/>
</dbReference>
<sequence>MAVDIGPFAIAQTVVAKGDIDVNVARHVALAQAAADEGARLVLFPELALTGYEPALAAGLALNVDDARLTPLREAAMRYGIVLVTGAPLKSAGPPRIAALSFLPDGTVKVYTKQHLHPGEDAAFAAGDGGPALQLDGASVALAVCADVAHAEHPAAASRWGAHLYAASMLVSEHGYENDAALLRAYAREYRMPVAMANHGGPTGGWASAGRSALWDENGTAVIAAPGSGECLLLARRDGAGWHARMIDTPA</sequence>
<dbReference type="EMBL" id="CP035913">
    <property type="protein sequence ID" value="QBE62478.1"/>
    <property type="molecule type" value="Genomic_DNA"/>
</dbReference>
<dbReference type="PANTHER" id="PTHR43674">
    <property type="entry name" value="NITRILASE C965.09-RELATED"/>
    <property type="match status" value="1"/>
</dbReference>
<feature type="domain" description="CN hydrolase" evidence="2">
    <location>
        <begin position="5"/>
        <end position="239"/>
    </location>
</feature>